<dbReference type="InterPro" id="IPR001466">
    <property type="entry name" value="Beta-lactam-related"/>
</dbReference>
<gene>
    <name evidence="2" type="ORF">OV079_22890</name>
</gene>
<dbReference type="InterPro" id="IPR050491">
    <property type="entry name" value="AmpC-like"/>
</dbReference>
<name>A0A9X3IYC7_9BACT</name>
<proteinExistence type="predicted"/>
<dbReference type="SUPFAM" id="SSF56601">
    <property type="entry name" value="beta-lactamase/transpeptidase-like"/>
    <property type="match status" value="1"/>
</dbReference>
<accession>A0A9X3IYC7</accession>
<sequence length="475" mass="49863">MKRRDILVSAGKGAGWLVAGASLGACRTAGPEPAHPAASEPPPVLEGWLERWLAAFNDPDLRTYKQFVEAHAPTVRPYVDDDLGVREITGGFELLRSQVTGPQEITAWVKDRAWDRRSKVVLTAADRDRLDDIAFAGAPAEETIPRLGEAAALAAAEAKLGEEARAGRFNGAVLVARGEQVLLRVGHGSADDARAVPVTPSTRFCIGSMGKMFTAVAVLQLVEQGRVDLGDALAKHLPDHANRSLAERVTVEMLLTHTGGTGDIFGPQYDAHAEALKTTAELVRFYGAREPVFEPGSRWGYSNYGFVLLGAILERVTGKPYDVVVQERIFGPAGMPATSPSFASAGATAIPYTGAGATGRKALPPYAGLPAGGGYSTVEDLHAFVVALRRGALLGASTLAAMTEPRVAAGTAHWGLGMAVRTRNGASFYGHGGGAPGVNGELAIYRDYATVVLCNRGHPAAVNAAEFIGARLPAG</sequence>
<organism evidence="2 3">
    <name type="scientific">Nannocystis pusilla</name>
    <dbReference type="NCBI Taxonomy" id="889268"/>
    <lineage>
        <taxon>Bacteria</taxon>
        <taxon>Pseudomonadati</taxon>
        <taxon>Myxococcota</taxon>
        <taxon>Polyangia</taxon>
        <taxon>Nannocystales</taxon>
        <taxon>Nannocystaceae</taxon>
        <taxon>Nannocystis</taxon>
    </lineage>
</organism>
<dbReference type="InterPro" id="IPR012338">
    <property type="entry name" value="Beta-lactam/transpept-like"/>
</dbReference>
<dbReference type="EMBL" id="JAPNKE010000002">
    <property type="protein sequence ID" value="MCY1008351.1"/>
    <property type="molecule type" value="Genomic_DNA"/>
</dbReference>
<comment type="caution">
    <text evidence="2">The sequence shown here is derived from an EMBL/GenBank/DDBJ whole genome shotgun (WGS) entry which is preliminary data.</text>
</comment>
<dbReference type="Gene3D" id="3.40.710.10">
    <property type="entry name" value="DD-peptidase/beta-lactamase superfamily"/>
    <property type="match status" value="1"/>
</dbReference>
<dbReference type="PANTHER" id="PTHR46825:SF9">
    <property type="entry name" value="BETA-LACTAMASE-RELATED DOMAIN-CONTAINING PROTEIN"/>
    <property type="match status" value="1"/>
</dbReference>
<evidence type="ECO:0000313" key="3">
    <source>
        <dbReference type="Proteomes" id="UP001150924"/>
    </source>
</evidence>
<feature type="domain" description="Beta-lactamase-related" evidence="1">
    <location>
        <begin position="166"/>
        <end position="464"/>
    </location>
</feature>
<dbReference type="PROSITE" id="PS51257">
    <property type="entry name" value="PROKAR_LIPOPROTEIN"/>
    <property type="match status" value="1"/>
</dbReference>
<dbReference type="AlphaFoldDB" id="A0A9X3IYC7"/>
<evidence type="ECO:0000313" key="2">
    <source>
        <dbReference type="EMBL" id="MCY1008351.1"/>
    </source>
</evidence>
<keyword evidence="2" id="KW-0378">Hydrolase</keyword>
<dbReference type="Proteomes" id="UP001150924">
    <property type="component" value="Unassembled WGS sequence"/>
</dbReference>
<dbReference type="RefSeq" id="WP_267770984.1">
    <property type="nucleotide sequence ID" value="NZ_JAPNKE010000002.1"/>
</dbReference>
<dbReference type="PANTHER" id="PTHR46825">
    <property type="entry name" value="D-ALANYL-D-ALANINE-CARBOXYPEPTIDASE/ENDOPEPTIDASE AMPH"/>
    <property type="match status" value="1"/>
</dbReference>
<evidence type="ECO:0000259" key="1">
    <source>
        <dbReference type="Pfam" id="PF00144"/>
    </source>
</evidence>
<protein>
    <submittedName>
        <fullName evidence="2">Serine hydrolase</fullName>
    </submittedName>
</protein>
<reference evidence="2" key="1">
    <citation type="submission" date="2022-11" db="EMBL/GenBank/DDBJ databases">
        <title>Minimal conservation of predation-associated metabolite biosynthetic gene clusters underscores biosynthetic potential of Myxococcota including descriptions for ten novel species: Archangium lansinium sp. nov., Myxococcus landrumus sp. nov., Nannocystis bai.</title>
        <authorList>
            <person name="Ahearne A."/>
            <person name="Stevens C."/>
            <person name="Phillips K."/>
        </authorList>
    </citation>
    <scope>NUCLEOTIDE SEQUENCE</scope>
    <source>
        <strain evidence="2">Na p29</strain>
    </source>
</reference>
<dbReference type="GO" id="GO:0016787">
    <property type="term" value="F:hydrolase activity"/>
    <property type="evidence" value="ECO:0007669"/>
    <property type="project" value="UniProtKB-KW"/>
</dbReference>
<dbReference type="Pfam" id="PF00144">
    <property type="entry name" value="Beta-lactamase"/>
    <property type="match status" value="1"/>
</dbReference>
<keyword evidence="3" id="KW-1185">Reference proteome</keyword>